<dbReference type="EMBL" id="JALNTZ010000003">
    <property type="protein sequence ID" value="KAJ3657332.1"/>
    <property type="molecule type" value="Genomic_DNA"/>
</dbReference>
<accession>A0AA38IIF0</accession>
<evidence type="ECO:0000313" key="2">
    <source>
        <dbReference type="Proteomes" id="UP001168821"/>
    </source>
</evidence>
<sequence>MSSETDTGPLLMGRSHRISGTCGSSAASSCSWKYRLCSVKVSFSIVQVRRFRLHGLVGRMRTYFTCSIECSRTRRCRATQATANVVVGMFVHGTQLVNRTFKRFVRATQHATRTWGIPWGTSMSSQSFPKLSAVVL</sequence>
<reference evidence="1" key="1">
    <citation type="journal article" date="2023" name="G3 (Bethesda)">
        <title>Whole genome assemblies of Zophobas morio and Tenebrio molitor.</title>
        <authorList>
            <person name="Kaur S."/>
            <person name="Stinson S.A."/>
            <person name="diCenzo G.C."/>
        </authorList>
    </citation>
    <scope>NUCLEOTIDE SEQUENCE</scope>
    <source>
        <strain evidence="1">QUZm001</strain>
    </source>
</reference>
<keyword evidence="2" id="KW-1185">Reference proteome</keyword>
<dbReference type="AlphaFoldDB" id="A0AA38IIF0"/>
<comment type="caution">
    <text evidence="1">The sequence shown here is derived from an EMBL/GenBank/DDBJ whole genome shotgun (WGS) entry which is preliminary data.</text>
</comment>
<evidence type="ECO:0000313" key="1">
    <source>
        <dbReference type="EMBL" id="KAJ3657332.1"/>
    </source>
</evidence>
<proteinExistence type="predicted"/>
<protein>
    <submittedName>
        <fullName evidence="1">Uncharacterized protein</fullName>
    </submittedName>
</protein>
<dbReference type="Proteomes" id="UP001168821">
    <property type="component" value="Unassembled WGS sequence"/>
</dbReference>
<organism evidence="1 2">
    <name type="scientific">Zophobas morio</name>
    <dbReference type="NCBI Taxonomy" id="2755281"/>
    <lineage>
        <taxon>Eukaryota</taxon>
        <taxon>Metazoa</taxon>
        <taxon>Ecdysozoa</taxon>
        <taxon>Arthropoda</taxon>
        <taxon>Hexapoda</taxon>
        <taxon>Insecta</taxon>
        <taxon>Pterygota</taxon>
        <taxon>Neoptera</taxon>
        <taxon>Endopterygota</taxon>
        <taxon>Coleoptera</taxon>
        <taxon>Polyphaga</taxon>
        <taxon>Cucujiformia</taxon>
        <taxon>Tenebrionidae</taxon>
        <taxon>Zophobas</taxon>
    </lineage>
</organism>
<name>A0AA38IIF0_9CUCU</name>
<gene>
    <name evidence="1" type="ORF">Zmor_009143</name>
</gene>